<dbReference type="AlphaFoldDB" id="A0A5Q3QEG5"/>
<feature type="domain" description="SseB protein N-terminal" evidence="2">
    <location>
        <begin position="86"/>
        <end position="183"/>
    </location>
</feature>
<sequence>MSEQPEQPTAPPVTDEMREQARQTPDSWMYIIDPGYEESGEDVPPEGVVGAFRIDSAGEIEDEFHHNDEYVPSEFTGPIPEPTNALEQVLHAIAAGDAPESDLPPAILDAEVLFYAPEDGEEDAIYAAEMSDGSQLVPACTSVERVPESWPGYRPIAGNLLPDLLNGLDLGLNLDDPIRAVVPHSVLLETAAHRD</sequence>
<dbReference type="EMBL" id="CP045929">
    <property type="protein sequence ID" value="QGK71766.1"/>
    <property type="molecule type" value="Genomic_DNA"/>
</dbReference>
<dbReference type="KEGG" id="sace:GIY23_21615"/>
<dbReference type="Proteomes" id="UP000371041">
    <property type="component" value="Chromosome"/>
</dbReference>
<evidence type="ECO:0000313" key="3">
    <source>
        <dbReference type="EMBL" id="QGK71766.1"/>
    </source>
</evidence>
<evidence type="ECO:0000313" key="4">
    <source>
        <dbReference type="Proteomes" id="UP000371041"/>
    </source>
</evidence>
<accession>A0A5Q3QEG5</accession>
<gene>
    <name evidence="3" type="ORF">GIY23_21615</name>
</gene>
<keyword evidence="4" id="KW-1185">Reference proteome</keyword>
<evidence type="ECO:0000259" key="2">
    <source>
        <dbReference type="Pfam" id="PF07179"/>
    </source>
</evidence>
<name>A0A5Q3QEG5_9PSEU</name>
<organism evidence="3 4">
    <name type="scientific">Allosaccharopolyspora coralli</name>
    <dbReference type="NCBI Taxonomy" id="2665642"/>
    <lineage>
        <taxon>Bacteria</taxon>
        <taxon>Bacillati</taxon>
        <taxon>Actinomycetota</taxon>
        <taxon>Actinomycetes</taxon>
        <taxon>Pseudonocardiales</taxon>
        <taxon>Pseudonocardiaceae</taxon>
        <taxon>Allosaccharopolyspora</taxon>
    </lineage>
</organism>
<evidence type="ECO:0000256" key="1">
    <source>
        <dbReference type="SAM" id="MobiDB-lite"/>
    </source>
</evidence>
<dbReference type="RefSeq" id="WP_154078334.1">
    <property type="nucleotide sequence ID" value="NZ_CP045929.1"/>
</dbReference>
<dbReference type="InterPro" id="IPR009839">
    <property type="entry name" value="SseB_N"/>
</dbReference>
<proteinExistence type="predicted"/>
<reference evidence="4" key="1">
    <citation type="submission" date="2019-11" db="EMBL/GenBank/DDBJ databases">
        <title>The complete genome sequence of Saccharopolyspora sp. E2A.</title>
        <authorList>
            <person name="Zhang G."/>
        </authorList>
    </citation>
    <scope>NUCLEOTIDE SEQUENCE [LARGE SCALE GENOMIC DNA]</scope>
    <source>
        <strain evidence="4">E2A</strain>
    </source>
</reference>
<dbReference type="NCBIfam" id="NF033532">
    <property type="entry name" value="lone7para_assoc"/>
    <property type="match status" value="1"/>
</dbReference>
<protein>
    <submittedName>
        <fullName evidence="3">Type VII secretion system-associated protein</fullName>
    </submittedName>
</protein>
<dbReference type="Pfam" id="PF07179">
    <property type="entry name" value="SseB"/>
    <property type="match status" value="1"/>
</dbReference>
<feature type="region of interest" description="Disordered" evidence="1">
    <location>
        <begin position="1"/>
        <end position="26"/>
    </location>
</feature>
<dbReference type="InterPro" id="IPR047659">
    <property type="entry name" value="T7SS_assoc"/>
</dbReference>